<reference evidence="3" key="2">
    <citation type="submission" date="2020-08" db="EMBL/GenBank/DDBJ databases">
        <title>Plant Genome Project.</title>
        <authorList>
            <person name="Zhang R.-G."/>
        </authorList>
    </citation>
    <scope>NUCLEOTIDE SEQUENCE</scope>
    <source>
        <strain evidence="3">Huo1</strain>
        <tissue evidence="3">Leaf</tissue>
    </source>
</reference>
<feature type="domain" description="EF-hand" evidence="2">
    <location>
        <begin position="6"/>
        <end position="41"/>
    </location>
</feature>
<proteinExistence type="predicted"/>
<dbReference type="Gene3D" id="1.10.238.10">
    <property type="entry name" value="EF-hand"/>
    <property type="match status" value="2"/>
</dbReference>
<dbReference type="SUPFAM" id="SSF47473">
    <property type="entry name" value="EF-hand"/>
    <property type="match status" value="2"/>
</dbReference>
<evidence type="ECO:0000313" key="4">
    <source>
        <dbReference type="Proteomes" id="UP000298416"/>
    </source>
</evidence>
<keyword evidence="4" id="KW-1185">Reference proteome</keyword>
<evidence type="ECO:0000259" key="2">
    <source>
        <dbReference type="PROSITE" id="PS50222"/>
    </source>
</evidence>
<dbReference type="InterPro" id="IPR011992">
    <property type="entry name" value="EF-hand-dom_pair"/>
</dbReference>
<accession>A0A8X8WVR6</accession>
<evidence type="ECO:0000313" key="3">
    <source>
        <dbReference type="EMBL" id="KAG6401094.1"/>
    </source>
</evidence>
<feature type="domain" description="EF-hand" evidence="2">
    <location>
        <begin position="409"/>
        <end position="444"/>
    </location>
</feature>
<dbReference type="GO" id="GO:0005509">
    <property type="term" value="F:calcium ion binding"/>
    <property type="evidence" value="ECO:0007669"/>
    <property type="project" value="InterPro"/>
</dbReference>
<feature type="compositionally biased region" description="Polar residues" evidence="1">
    <location>
        <begin position="352"/>
        <end position="367"/>
    </location>
</feature>
<sequence length="448" mass="47624">MAGQNPNMDQFEAYFQRADVDRDGRISGSEAVNFLQASNLPRQVLAQLPTPHLNISKWFVGLPLLSCKKIQVALSNEEQSRFGFVRLISVVKIWTSADQNRLGFLGRQEFFNALKLVTVAQSKRDLTPELVKDALYGPASSKIPPPQINLGLLVPQSNAKANPSPAQLAGPQVPLPGTGVSSQALVTQPNQVTRPPWPLPPSSGFQSQPTIATRMLGTGLMTTSPPPNSFDALGGNVDGPRPGISSQVSNNSLIPSATQDDFGLMASAMTQLKEPEINGSLQSASSTHVRKDDLKPLSTAGNGFSSDSVFGDVFYASSSQAQQNSSGPAYPTGNGPVSSTGNLVLTRDHSSARQSVSQPPTAQAQKFQSAGQASQHASAHKPPLFPAAAGQHPPPAGQSKGPWPRITQSDIQKYGKVFVQVDTDRDGKISGGQAHNLFLSWKLPRGMP</sequence>
<dbReference type="GO" id="GO:0005886">
    <property type="term" value="C:plasma membrane"/>
    <property type="evidence" value="ECO:0007669"/>
    <property type="project" value="TreeGrafter"/>
</dbReference>
<dbReference type="CDD" id="cd00052">
    <property type="entry name" value="EH"/>
    <property type="match status" value="1"/>
</dbReference>
<reference evidence="3" key="1">
    <citation type="submission" date="2018-01" db="EMBL/GenBank/DDBJ databases">
        <authorList>
            <person name="Mao J.F."/>
        </authorList>
    </citation>
    <scope>NUCLEOTIDE SEQUENCE</scope>
    <source>
        <strain evidence="3">Huo1</strain>
        <tissue evidence="3">Leaf</tissue>
    </source>
</reference>
<evidence type="ECO:0000256" key="1">
    <source>
        <dbReference type="SAM" id="MobiDB-lite"/>
    </source>
</evidence>
<dbReference type="GO" id="GO:0016197">
    <property type="term" value="P:endosomal transport"/>
    <property type="evidence" value="ECO:0007669"/>
    <property type="project" value="TreeGrafter"/>
</dbReference>
<organism evidence="3">
    <name type="scientific">Salvia splendens</name>
    <name type="common">Scarlet sage</name>
    <dbReference type="NCBI Taxonomy" id="180675"/>
    <lineage>
        <taxon>Eukaryota</taxon>
        <taxon>Viridiplantae</taxon>
        <taxon>Streptophyta</taxon>
        <taxon>Embryophyta</taxon>
        <taxon>Tracheophyta</taxon>
        <taxon>Spermatophyta</taxon>
        <taxon>Magnoliopsida</taxon>
        <taxon>eudicotyledons</taxon>
        <taxon>Gunneridae</taxon>
        <taxon>Pentapetalae</taxon>
        <taxon>asterids</taxon>
        <taxon>lamiids</taxon>
        <taxon>Lamiales</taxon>
        <taxon>Lamiaceae</taxon>
        <taxon>Nepetoideae</taxon>
        <taxon>Mentheae</taxon>
        <taxon>Salviinae</taxon>
        <taxon>Salvia</taxon>
        <taxon>Salvia subgen. Calosphace</taxon>
        <taxon>core Calosphace</taxon>
    </lineage>
</organism>
<dbReference type="PANTHER" id="PTHR11216">
    <property type="entry name" value="EH DOMAIN"/>
    <property type="match status" value="1"/>
</dbReference>
<dbReference type="SMART" id="SM00054">
    <property type="entry name" value="EFh"/>
    <property type="match status" value="2"/>
</dbReference>
<dbReference type="Proteomes" id="UP000298416">
    <property type="component" value="Unassembled WGS sequence"/>
</dbReference>
<dbReference type="EMBL" id="PNBA02000014">
    <property type="protein sequence ID" value="KAG6401094.1"/>
    <property type="molecule type" value="Genomic_DNA"/>
</dbReference>
<comment type="caution">
    <text evidence="3">The sequence shown here is derived from an EMBL/GenBank/DDBJ whole genome shotgun (WGS) entry which is preliminary data.</text>
</comment>
<feature type="compositionally biased region" description="Low complexity" evidence="1">
    <location>
        <begin position="368"/>
        <end position="377"/>
    </location>
</feature>
<dbReference type="Pfam" id="PF13202">
    <property type="entry name" value="EF-hand_5"/>
    <property type="match status" value="2"/>
</dbReference>
<name>A0A8X8WVR6_SALSN</name>
<dbReference type="GO" id="GO:0006897">
    <property type="term" value="P:endocytosis"/>
    <property type="evidence" value="ECO:0007669"/>
    <property type="project" value="TreeGrafter"/>
</dbReference>
<dbReference type="PANTHER" id="PTHR11216:SF161">
    <property type="entry name" value="CALCIUM-BINDING EF HAND FAMILY PROTEIN"/>
    <property type="match status" value="1"/>
</dbReference>
<feature type="region of interest" description="Disordered" evidence="1">
    <location>
        <begin position="321"/>
        <end position="406"/>
    </location>
</feature>
<dbReference type="InterPro" id="IPR000261">
    <property type="entry name" value="EH_dom"/>
</dbReference>
<dbReference type="InterPro" id="IPR002048">
    <property type="entry name" value="EF_hand_dom"/>
</dbReference>
<dbReference type="PROSITE" id="PS50222">
    <property type="entry name" value="EF_HAND_2"/>
    <property type="match status" value="2"/>
</dbReference>
<dbReference type="GO" id="GO:0005737">
    <property type="term" value="C:cytoplasm"/>
    <property type="evidence" value="ECO:0007669"/>
    <property type="project" value="TreeGrafter"/>
</dbReference>
<dbReference type="AlphaFoldDB" id="A0A8X8WVR6"/>
<protein>
    <recommendedName>
        <fullName evidence="2">EF-hand domain-containing protein</fullName>
    </recommendedName>
</protein>
<gene>
    <name evidence="3" type="ORF">SASPL_137939</name>
</gene>